<evidence type="ECO:0000256" key="3">
    <source>
        <dbReference type="ARBA" id="ARBA00022723"/>
    </source>
</evidence>
<dbReference type="PANTHER" id="PTHR30389">
    <property type="entry name" value="FUMARATE HYDRATASE-RELATED"/>
    <property type="match status" value="1"/>
</dbReference>
<evidence type="ECO:0000256" key="4">
    <source>
        <dbReference type="ARBA" id="ARBA00023004"/>
    </source>
</evidence>
<keyword evidence="6" id="KW-0456">Lyase</keyword>
<name>A0A4Z0W681_9BACT</name>
<keyword evidence="4" id="KW-0408">Iron</keyword>
<dbReference type="InterPro" id="IPR004646">
    <property type="entry name" value="Fe-S_hydro-lyase_TtdA-typ_cat"/>
</dbReference>
<dbReference type="InterPro" id="IPR051208">
    <property type="entry name" value="Class-I_Fumarase/Tartrate_DH"/>
</dbReference>
<evidence type="ECO:0000256" key="5">
    <source>
        <dbReference type="ARBA" id="ARBA00023014"/>
    </source>
</evidence>
<evidence type="ECO:0000313" key="8">
    <source>
        <dbReference type="EMBL" id="TGG89320.1"/>
    </source>
</evidence>
<dbReference type="GO" id="GO:0016829">
    <property type="term" value="F:lyase activity"/>
    <property type="evidence" value="ECO:0007669"/>
    <property type="project" value="UniProtKB-KW"/>
</dbReference>
<evidence type="ECO:0000259" key="7">
    <source>
        <dbReference type="Pfam" id="PF05681"/>
    </source>
</evidence>
<dbReference type="OrthoDB" id="9798978at2"/>
<proteinExistence type="inferred from homology"/>
<reference evidence="8 9" key="1">
    <citation type="submission" date="2019-04" db="EMBL/GenBank/DDBJ databases">
        <title>Draft genome sequence data and analysis of a Fermenting Bacterium, Geotoga petraea strain HO-Geo1, isolated from heavy-oil petroleum reservoir in Russia.</title>
        <authorList>
            <person name="Grouzdev D.S."/>
            <person name="Semenova E.M."/>
            <person name="Sokolova D.S."/>
            <person name="Tourova T.P."/>
            <person name="Poltaraus A.B."/>
            <person name="Nazina T.N."/>
        </authorList>
    </citation>
    <scope>NUCLEOTIDE SEQUENCE [LARGE SCALE GENOMIC DNA]</scope>
    <source>
        <strain evidence="8 9">HO-Geo1</strain>
    </source>
</reference>
<gene>
    <name evidence="8" type="ORF">E4650_03800</name>
</gene>
<dbReference type="EMBL" id="SRME01000001">
    <property type="protein sequence ID" value="TGG89320.1"/>
    <property type="molecule type" value="Genomic_DNA"/>
</dbReference>
<dbReference type="Pfam" id="PF05681">
    <property type="entry name" value="Fumerase"/>
    <property type="match status" value="1"/>
</dbReference>
<dbReference type="AlphaFoldDB" id="A0A4Z0W681"/>
<comment type="similarity">
    <text evidence="1">Belongs to the class-I fumarase family.</text>
</comment>
<sequence length="275" mass="31367">MFKLFINFEYYRKQIKDKIIKANLIINSEVKVYLETYKGPFSKVLNDNYKISKIKNIPLCQDTGIVEFFLFLNKDDYFNIDIQGFLDSLVKEIYSENNFRFSTLRDPYMKRKNTFDNLPSMINIIPTKEKSNLSFLIKGGGSENLSFLKMLKPTISKNDLINEVLKHIQLNGSRACPPLVIGVGLGGTAEKAVLNSKISLLKNFNDYNKDEDYKNLEKNLETKINNLNIGVQGLKEGKTTLSTKITVMPSHIASLSLAISVDCYLNRKGVVYFEA</sequence>
<feature type="domain" description="Fe-S hydro-lyase tartrate dehydratase alpha-type catalytic" evidence="7">
    <location>
        <begin position="44"/>
        <end position="269"/>
    </location>
</feature>
<evidence type="ECO:0000313" key="9">
    <source>
        <dbReference type="Proteomes" id="UP000297288"/>
    </source>
</evidence>
<comment type="caution">
    <text evidence="8">The sequence shown here is derived from an EMBL/GenBank/DDBJ whole genome shotgun (WGS) entry which is preliminary data.</text>
</comment>
<organism evidence="8 9">
    <name type="scientific">Geotoga petraea</name>
    <dbReference type="NCBI Taxonomy" id="28234"/>
    <lineage>
        <taxon>Bacteria</taxon>
        <taxon>Thermotogati</taxon>
        <taxon>Thermotogota</taxon>
        <taxon>Thermotogae</taxon>
        <taxon>Petrotogales</taxon>
        <taxon>Petrotogaceae</taxon>
        <taxon>Geotoga</taxon>
    </lineage>
</organism>
<dbReference type="GO" id="GO:0046872">
    <property type="term" value="F:metal ion binding"/>
    <property type="evidence" value="ECO:0007669"/>
    <property type="project" value="UniProtKB-KW"/>
</dbReference>
<keyword evidence="2" id="KW-0004">4Fe-4S</keyword>
<evidence type="ECO:0000256" key="6">
    <source>
        <dbReference type="ARBA" id="ARBA00023239"/>
    </source>
</evidence>
<keyword evidence="5" id="KW-0411">Iron-sulfur</keyword>
<dbReference type="Proteomes" id="UP000297288">
    <property type="component" value="Unassembled WGS sequence"/>
</dbReference>
<dbReference type="NCBIfam" id="TIGR00722">
    <property type="entry name" value="ttdA_fumA_fumB"/>
    <property type="match status" value="1"/>
</dbReference>
<dbReference type="PANTHER" id="PTHR30389:SF17">
    <property type="entry name" value="L(+)-TARTRATE DEHYDRATASE SUBUNIT ALPHA-RELATED"/>
    <property type="match status" value="1"/>
</dbReference>
<dbReference type="GO" id="GO:0051539">
    <property type="term" value="F:4 iron, 4 sulfur cluster binding"/>
    <property type="evidence" value="ECO:0007669"/>
    <property type="project" value="UniProtKB-KW"/>
</dbReference>
<evidence type="ECO:0000256" key="2">
    <source>
        <dbReference type="ARBA" id="ARBA00022485"/>
    </source>
</evidence>
<keyword evidence="3" id="KW-0479">Metal-binding</keyword>
<evidence type="ECO:0000256" key="1">
    <source>
        <dbReference type="ARBA" id="ARBA00008876"/>
    </source>
</evidence>
<accession>A0A4Z0W681</accession>
<protein>
    <submittedName>
        <fullName evidence="8">Fumarate hydratase</fullName>
    </submittedName>
</protein>